<dbReference type="InterPro" id="IPR042097">
    <property type="entry name" value="Aminopeptidase_N-like_N_sf"/>
</dbReference>
<evidence type="ECO:0000313" key="17">
    <source>
        <dbReference type="EMBL" id="PIO15390.1"/>
    </source>
</evidence>
<keyword evidence="4" id="KW-0645">Protease</keyword>
<protein>
    <recommendedName>
        <fullName evidence="16">Aminopeptidase N-like N-terminal domain-containing protein</fullName>
    </recommendedName>
</protein>
<dbReference type="Proteomes" id="UP000228934">
    <property type="component" value="Unassembled WGS sequence"/>
</dbReference>
<evidence type="ECO:0000256" key="5">
    <source>
        <dbReference type="ARBA" id="ARBA00022692"/>
    </source>
</evidence>
<evidence type="ECO:0000256" key="6">
    <source>
        <dbReference type="ARBA" id="ARBA00022723"/>
    </source>
</evidence>
<sequence>MGKGFYVSKLVAFVTIFFAIAAVATIIALAVVYSNEKSNNNKVENGGATSAAPQGTSSTSGTGTTLKPTTPASNEPWDKFRLPKSLIPDHYDVDLRPVLEKNAQGLYVFHGKSVAHFRCVESTNLVIIHSNKLNYNSKPVLKDDAGKDITITKNETVVRTNYLVLHLAENLQTGKTYQLHTDFIGELADDLAGFYRSEYVEDGVTKVIATTQMQAPDARKAFPCFDEPAMKATFTITLRYKPNYVALSNMDPSSTTTETWNGAQWSVTVFNKTPKMSTYLVAFIVSEFKSVGNAKV</sequence>
<feature type="region of interest" description="Disordered" evidence="14">
    <location>
        <begin position="44"/>
        <end position="77"/>
    </location>
</feature>
<evidence type="ECO:0000256" key="12">
    <source>
        <dbReference type="ARBA" id="ARBA00023136"/>
    </source>
</evidence>
<evidence type="ECO:0000256" key="1">
    <source>
        <dbReference type="ARBA" id="ARBA00001947"/>
    </source>
</evidence>
<dbReference type="GO" id="GO:0005737">
    <property type="term" value="C:cytoplasm"/>
    <property type="evidence" value="ECO:0007669"/>
    <property type="project" value="TreeGrafter"/>
</dbReference>
<dbReference type="GO" id="GO:0042277">
    <property type="term" value="F:peptide binding"/>
    <property type="evidence" value="ECO:0007669"/>
    <property type="project" value="TreeGrafter"/>
</dbReference>
<accession>A0A2G9QIF9</accession>
<gene>
    <name evidence="17" type="ORF">AB205_0213190</name>
</gene>
<comment type="subcellular location">
    <subcellularLocation>
        <location evidence="2">Membrane</location>
        <topology evidence="2">Single-pass type II membrane protein</topology>
    </subcellularLocation>
</comment>
<dbReference type="GO" id="GO:0006508">
    <property type="term" value="P:proteolysis"/>
    <property type="evidence" value="ECO:0007669"/>
    <property type="project" value="UniProtKB-KW"/>
</dbReference>
<dbReference type="InterPro" id="IPR001930">
    <property type="entry name" value="Peptidase_M1"/>
</dbReference>
<dbReference type="Pfam" id="PF17900">
    <property type="entry name" value="Peptidase_M1_N"/>
    <property type="match status" value="1"/>
</dbReference>
<dbReference type="GO" id="GO:0005886">
    <property type="term" value="C:plasma membrane"/>
    <property type="evidence" value="ECO:0007669"/>
    <property type="project" value="TreeGrafter"/>
</dbReference>
<feature type="non-terminal residue" evidence="17">
    <location>
        <position position="296"/>
    </location>
</feature>
<comment type="similarity">
    <text evidence="3">Belongs to the peptidase M1 family.</text>
</comment>
<dbReference type="FunFam" id="2.60.40.1730:FF:000001">
    <property type="entry name" value="Leucyl-cystinyl aminopeptidase"/>
    <property type="match status" value="1"/>
</dbReference>
<evidence type="ECO:0000256" key="7">
    <source>
        <dbReference type="ARBA" id="ARBA00022801"/>
    </source>
</evidence>
<feature type="transmembrane region" description="Helical" evidence="15">
    <location>
        <begin position="12"/>
        <end position="33"/>
    </location>
</feature>
<dbReference type="OrthoDB" id="510539at2759"/>
<evidence type="ECO:0000256" key="8">
    <source>
        <dbReference type="ARBA" id="ARBA00022833"/>
    </source>
</evidence>
<keyword evidence="8" id="KW-0862">Zinc</keyword>
<dbReference type="GO" id="GO:0008270">
    <property type="term" value="F:zinc ion binding"/>
    <property type="evidence" value="ECO:0007669"/>
    <property type="project" value="TreeGrafter"/>
</dbReference>
<evidence type="ECO:0000256" key="11">
    <source>
        <dbReference type="ARBA" id="ARBA00023049"/>
    </source>
</evidence>
<feature type="domain" description="Aminopeptidase N-like N-terminal" evidence="16">
    <location>
        <begin position="88"/>
        <end position="280"/>
    </location>
</feature>
<evidence type="ECO:0000259" key="16">
    <source>
        <dbReference type="Pfam" id="PF17900"/>
    </source>
</evidence>
<keyword evidence="6" id="KW-0479">Metal-binding</keyword>
<dbReference type="GO" id="GO:0043171">
    <property type="term" value="P:peptide catabolic process"/>
    <property type="evidence" value="ECO:0007669"/>
    <property type="project" value="TreeGrafter"/>
</dbReference>
<dbReference type="SUPFAM" id="SSF63737">
    <property type="entry name" value="Leukotriene A4 hydrolase N-terminal domain"/>
    <property type="match status" value="1"/>
</dbReference>
<keyword evidence="11" id="KW-0482">Metalloprotease</keyword>
<dbReference type="GO" id="GO:0070006">
    <property type="term" value="F:metalloaminopeptidase activity"/>
    <property type="evidence" value="ECO:0007669"/>
    <property type="project" value="TreeGrafter"/>
</dbReference>
<dbReference type="AlphaFoldDB" id="A0A2G9QIF9"/>
<evidence type="ECO:0000256" key="15">
    <source>
        <dbReference type="SAM" id="Phobius"/>
    </source>
</evidence>
<evidence type="ECO:0000313" key="18">
    <source>
        <dbReference type="Proteomes" id="UP000228934"/>
    </source>
</evidence>
<keyword evidence="9" id="KW-0735">Signal-anchor</keyword>
<dbReference type="GO" id="GO:0005615">
    <property type="term" value="C:extracellular space"/>
    <property type="evidence" value="ECO:0007669"/>
    <property type="project" value="TreeGrafter"/>
</dbReference>
<comment type="cofactor">
    <cofactor evidence="1">
        <name>Zn(2+)</name>
        <dbReference type="ChEBI" id="CHEBI:29105"/>
    </cofactor>
</comment>
<evidence type="ECO:0000256" key="4">
    <source>
        <dbReference type="ARBA" id="ARBA00022670"/>
    </source>
</evidence>
<evidence type="ECO:0000256" key="3">
    <source>
        <dbReference type="ARBA" id="ARBA00010136"/>
    </source>
</evidence>
<keyword evidence="7" id="KW-0378">Hydrolase</keyword>
<evidence type="ECO:0000256" key="9">
    <source>
        <dbReference type="ARBA" id="ARBA00022968"/>
    </source>
</evidence>
<dbReference type="PANTHER" id="PTHR11533">
    <property type="entry name" value="PROTEASE M1 ZINC METALLOPROTEASE"/>
    <property type="match status" value="1"/>
</dbReference>
<evidence type="ECO:0000256" key="10">
    <source>
        <dbReference type="ARBA" id="ARBA00022989"/>
    </source>
</evidence>
<keyword evidence="18" id="KW-1185">Reference proteome</keyword>
<dbReference type="PRINTS" id="PR00756">
    <property type="entry name" value="ALADIPTASE"/>
</dbReference>
<dbReference type="InterPro" id="IPR045357">
    <property type="entry name" value="Aminopeptidase_N-like_N"/>
</dbReference>
<dbReference type="PANTHER" id="PTHR11533:SF172">
    <property type="entry name" value="AMINOPEPTIDASE N"/>
    <property type="match status" value="1"/>
</dbReference>
<keyword evidence="5 15" id="KW-0812">Transmembrane</keyword>
<evidence type="ECO:0000256" key="13">
    <source>
        <dbReference type="ARBA" id="ARBA00023180"/>
    </source>
</evidence>
<proteinExistence type="inferred from homology"/>
<keyword evidence="10 15" id="KW-1133">Transmembrane helix</keyword>
<dbReference type="InterPro" id="IPR050344">
    <property type="entry name" value="Peptidase_M1_aminopeptidases"/>
</dbReference>
<name>A0A2G9QIF9_AQUCT</name>
<reference evidence="18" key="1">
    <citation type="journal article" date="2017" name="Nat. Commun.">
        <title>The North American bullfrog draft genome provides insight into hormonal regulation of long noncoding RNA.</title>
        <authorList>
            <person name="Hammond S.A."/>
            <person name="Warren R.L."/>
            <person name="Vandervalk B.P."/>
            <person name="Kucuk E."/>
            <person name="Khan H."/>
            <person name="Gibb E.A."/>
            <person name="Pandoh P."/>
            <person name="Kirk H."/>
            <person name="Zhao Y."/>
            <person name="Jones M."/>
            <person name="Mungall A.J."/>
            <person name="Coope R."/>
            <person name="Pleasance S."/>
            <person name="Moore R.A."/>
            <person name="Holt R.A."/>
            <person name="Round J.M."/>
            <person name="Ohora S."/>
            <person name="Walle B.V."/>
            <person name="Veldhoen N."/>
            <person name="Helbing C.C."/>
            <person name="Birol I."/>
        </authorList>
    </citation>
    <scope>NUCLEOTIDE SEQUENCE [LARGE SCALE GENOMIC DNA]</scope>
</reference>
<keyword evidence="13" id="KW-0325">Glycoprotein</keyword>
<dbReference type="Gene3D" id="2.60.40.1730">
    <property type="entry name" value="tricorn interacting facor f3 domain"/>
    <property type="match status" value="1"/>
</dbReference>
<organism evidence="17 18">
    <name type="scientific">Aquarana catesbeiana</name>
    <name type="common">American bullfrog</name>
    <name type="synonym">Rana catesbeiana</name>
    <dbReference type="NCBI Taxonomy" id="8400"/>
    <lineage>
        <taxon>Eukaryota</taxon>
        <taxon>Metazoa</taxon>
        <taxon>Chordata</taxon>
        <taxon>Craniata</taxon>
        <taxon>Vertebrata</taxon>
        <taxon>Euteleostomi</taxon>
        <taxon>Amphibia</taxon>
        <taxon>Batrachia</taxon>
        <taxon>Anura</taxon>
        <taxon>Neobatrachia</taxon>
        <taxon>Ranoidea</taxon>
        <taxon>Ranidae</taxon>
        <taxon>Aquarana</taxon>
    </lineage>
</organism>
<evidence type="ECO:0000256" key="14">
    <source>
        <dbReference type="SAM" id="MobiDB-lite"/>
    </source>
</evidence>
<feature type="compositionally biased region" description="Low complexity" evidence="14">
    <location>
        <begin position="44"/>
        <end position="73"/>
    </location>
</feature>
<evidence type="ECO:0000256" key="2">
    <source>
        <dbReference type="ARBA" id="ARBA00004606"/>
    </source>
</evidence>
<keyword evidence="12 15" id="KW-0472">Membrane</keyword>
<dbReference type="EMBL" id="KV980958">
    <property type="protein sequence ID" value="PIO15390.1"/>
    <property type="molecule type" value="Genomic_DNA"/>
</dbReference>